<proteinExistence type="predicted"/>
<evidence type="ECO:0000313" key="3">
    <source>
        <dbReference type="Proteomes" id="UP001157034"/>
    </source>
</evidence>
<evidence type="ECO:0008006" key="4">
    <source>
        <dbReference type="Google" id="ProtNLM"/>
    </source>
</evidence>
<dbReference type="Proteomes" id="UP001157034">
    <property type="component" value="Unassembled WGS sequence"/>
</dbReference>
<gene>
    <name evidence="2" type="ORF">GCM10025881_10670</name>
</gene>
<protein>
    <recommendedName>
        <fullName evidence="4">Acyltransferase 3 domain-containing protein</fullName>
    </recommendedName>
</protein>
<keyword evidence="1" id="KW-0812">Transmembrane</keyword>
<evidence type="ECO:0000313" key="2">
    <source>
        <dbReference type="EMBL" id="GMA94243.1"/>
    </source>
</evidence>
<evidence type="ECO:0000256" key="1">
    <source>
        <dbReference type="SAM" id="Phobius"/>
    </source>
</evidence>
<keyword evidence="1" id="KW-1133">Transmembrane helix</keyword>
<organism evidence="2 3">
    <name type="scientific">Pseudolysinimonas kribbensis</name>
    <dbReference type="NCBI Taxonomy" id="433641"/>
    <lineage>
        <taxon>Bacteria</taxon>
        <taxon>Bacillati</taxon>
        <taxon>Actinomycetota</taxon>
        <taxon>Actinomycetes</taxon>
        <taxon>Micrococcales</taxon>
        <taxon>Microbacteriaceae</taxon>
        <taxon>Pseudolysinimonas</taxon>
    </lineage>
</organism>
<accession>A0ABQ6K0V8</accession>
<keyword evidence="3" id="KW-1185">Reference proteome</keyword>
<dbReference type="EMBL" id="BSVB01000001">
    <property type="protein sequence ID" value="GMA94243.1"/>
    <property type="molecule type" value="Genomic_DNA"/>
</dbReference>
<feature type="transmembrane region" description="Helical" evidence="1">
    <location>
        <begin position="12"/>
        <end position="31"/>
    </location>
</feature>
<comment type="caution">
    <text evidence="2">The sequence shown here is derived from an EMBL/GenBank/DDBJ whole genome shotgun (WGS) entry which is preliminary data.</text>
</comment>
<name>A0ABQ6K0V8_9MICO</name>
<sequence>MSLREALNGHRNSLGIIRLVLAAFVILDHAFPLGGWGEAPFLAMTRQQQSLGEWPCSASSRSAATW</sequence>
<dbReference type="RefSeq" id="WP_284253226.1">
    <property type="nucleotide sequence ID" value="NZ_BSVB01000001.1"/>
</dbReference>
<keyword evidence="1" id="KW-0472">Membrane</keyword>
<reference evidence="3" key="1">
    <citation type="journal article" date="2019" name="Int. J. Syst. Evol. Microbiol.">
        <title>The Global Catalogue of Microorganisms (GCM) 10K type strain sequencing project: providing services to taxonomists for standard genome sequencing and annotation.</title>
        <authorList>
            <consortium name="The Broad Institute Genomics Platform"/>
            <consortium name="The Broad Institute Genome Sequencing Center for Infectious Disease"/>
            <person name="Wu L."/>
            <person name="Ma J."/>
        </authorList>
    </citation>
    <scope>NUCLEOTIDE SEQUENCE [LARGE SCALE GENOMIC DNA]</scope>
    <source>
        <strain evidence="3">NBRC 108894</strain>
    </source>
</reference>